<dbReference type="InterPro" id="IPR003959">
    <property type="entry name" value="ATPase_AAA_core"/>
</dbReference>
<feature type="domain" description="ATPase AAA-type core" evidence="3">
    <location>
        <begin position="6"/>
        <end position="97"/>
    </location>
</feature>
<dbReference type="SUPFAM" id="SSF52540">
    <property type="entry name" value="P-loop containing nucleoside triphosphate hydrolases"/>
    <property type="match status" value="1"/>
</dbReference>
<accession>A0A817V7R3</accession>
<name>A0A817V7R3_9BILA</name>
<protein>
    <recommendedName>
        <fullName evidence="3">ATPase AAA-type core domain-containing protein</fullName>
    </recommendedName>
</protein>
<evidence type="ECO:0000259" key="3">
    <source>
        <dbReference type="Pfam" id="PF00004"/>
    </source>
</evidence>
<keyword evidence="1" id="KW-0547">Nucleotide-binding</keyword>
<dbReference type="GO" id="GO:0005524">
    <property type="term" value="F:ATP binding"/>
    <property type="evidence" value="ECO:0007669"/>
    <property type="project" value="UniProtKB-KW"/>
</dbReference>
<gene>
    <name evidence="4" type="ORF">KIK155_LOCUS2880</name>
</gene>
<dbReference type="EMBL" id="CAJNYV010000111">
    <property type="protein sequence ID" value="CAF3342904.1"/>
    <property type="molecule type" value="Genomic_DNA"/>
</dbReference>
<evidence type="ECO:0000256" key="1">
    <source>
        <dbReference type="ARBA" id="ARBA00022741"/>
    </source>
</evidence>
<dbReference type="AlphaFoldDB" id="A0A817V7R3"/>
<dbReference type="GO" id="GO:0016887">
    <property type="term" value="F:ATP hydrolysis activity"/>
    <property type="evidence" value="ECO:0007669"/>
    <property type="project" value="InterPro"/>
</dbReference>
<dbReference type="PANTHER" id="PTHR23077">
    <property type="entry name" value="AAA-FAMILY ATPASE"/>
    <property type="match status" value="1"/>
</dbReference>
<keyword evidence="2" id="KW-0067">ATP-binding</keyword>
<proteinExistence type="predicted"/>
<dbReference type="InterPro" id="IPR027417">
    <property type="entry name" value="P-loop_NTPase"/>
</dbReference>
<evidence type="ECO:0000313" key="4">
    <source>
        <dbReference type="EMBL" id="CAF3342904.1"/>
    </source>
</evidence>
<evidence type="ECO:0000256" key="2">
    <source>
        <dbReference type="ARBA" id="ARBA00022840"/>
    </source>
</evidence>
<sequence length="601" mass="68454">MVTQPLSAGELNRPYVGETEKLLVDIMYRAHAIPFLICAMTIDEIDGLVPKRDNNAQQGKVDGISVLLSHIEGVKNIPNLIVFGATNRRNMMNEAFLWGMQAKVCVGRPSPAVRDNMLTPLVCKDSRVFTPKLLESLVKITTNFSGAAIGALKSNLIIEMDRNPKITEHRLLELADGVAREFNVWFGISTLPEICRLNPTIINSTQYEDNYSLDFEKLIPTGRRLIDYTDHKCLIEIKDEPTLEKDLNKDETSVSRLLARFIHGCSTRNIDTIQTIDLNFLIKQNAFDKNQIFELLTTTFLECNEYNKSMLIFDIDSLIMLNKSDPEMSKSKSISNIRVYQFIREKCKTSIIEKTEANEKGDVTKIEKWIVMIVKDSWLKNQLINDIEFQKSTSQLNKEHEEEEKRIDEETPRKCPKCLRNYMPKEARDGNCHYHTGFVVDIDKPNERLIGEKAQAILQHSLLQKLSEQDMPKLVCPRRIRDPVPETIGSTGRIESPGWACCLRKYGDSLQPCETGKCGLPAELEDTVNMKNNDYITVVQEYFKKNSAAIKNLEEFLRNYKQTATRTVTTIPIQPSTGITATTIGTNMRSTTPTAQTYRRN</sequence>
<dbReference type="Pfam" id="PF00004">
    <property type="entry name" value="AAA"/>
    <property type="match status" value="1"/>
</dbReference>
<comment type="caution">
    <text evidence="4">The sequence shown here is derived from an EMBL/GenBank/DDBJ whole genome shotgun (WGS) entry which is preliminary data.</text>
</comment>
<reference evidence="4" key="1">
    <citation type="submission" date="2021-02" db="EMBL/GenBank/DDBJ databases">
        <authorList>
            <person name="Nowell W R."/>
        </authorList>
    </citation>
    <scope>NUCLEOTIDE SEQUENCE</scope>
</reference>
<dbReference type="Gene3D" id="3.40.50.300">
    <property type="entry name" value="P-loop containing nucleotide triphosphate hydrolases"/>
    <property type="match status" value="1"/>
</dbReference>
<organism evidence="4 5">
    <name type="scientific">Rotaria socialis</name>
    <dbReference type="NCBI Taxonomy" id="392032"/>
    <lineage>
        <taxon>Eukaryota</taxon>
        <taxon>Metazoa</taxon>
        <taxon>Spiralia</taxon>
        <taxon>Gnathifera</taxon>
        <taxon>Rotifera</taxon>
        <taxon>Eurotatoria</taxon>
        <taxon>Bdelloidea</taxon>
        <taxon>Philodinida</taxon>
        <taxon>Philodinidae</taxon>
        <taxon>Rotaria</taxon>
    </lineage>
</organism>
<evidence type="ECO:0000313" key="5">
    <source>
        <dbReference type="Proteomes" id="UP000663865"/>
    </source>
</evidence>
<dbReference type="PANTHER" id="PTHR23077:SF171">
    <property type="entry name" value="NUCLEAR VALOSIN-CONTAINING PROTEIN-LIKE"/>
    <property type="match status" value="1"/>
</dbReference>
<dbReference type="InterPro" id="IPR050168">
    <property type="entry name" value="AAA_ATPase_domain"/>
</dbReference>
<dbReference type="Gene3D" id="1.10.8.60">
    <property type="match status" value="1"/>
</dbReference>
<dbReference type="Proteomes" id="UP000663865">
    <property type="component" value="Unassembled WGS sequence"/>
</dbReference>